<protein>
    <recommendedName>
        <fullName evidence="1">Thioredoxin domain-containing protein</fullName>
    </recommendedName>
</protein>
<dbReference type="InterPro" id="IPR013766">
    <property type="entry name" value="Thioredoxin_domain"/>
</dbReference>
<dbReference type="InterPro" id="IPR036249">
    <property type="entry name" value="Thioredoxin-like_sf"/>
</dbReference>
<organism evidence="2 3">
    <name type="scientific">Globisporangium ultimum (strain ATCC 200006 / CBS 805.95 / DAOM BR144)</name>
    <name type="common">Pythium ultimum</name>
    <dbReference type="NCBI Taxonomy" id="431595"/>
    <lineage>
        <taxon>Eukaryota</taxon>
        <taxon>Sar</taxon>
        <taxon>Stramenopiles</taxon>
        <taxon>Oomycota</taxon>
        <taxon>Peronosporomycetes</taxon>
        <taxon>Pythiales</taxon>
        <taxon>Pythiaceae</taxon>
        <taxon>Globisporangium</taxon>
    </lineage>
</organism>
<evidence type="ECO:0000259" key="1">
    <source>
        <dbReference type="PROSITE" id="PS51352"/>
    </source>
</evidence>
<name>K3WAL0_GLOUD</name>
<dbReference type="STRING" id="431595.K3WAL0"/>
<dbReference type="InterPro" id="IPR029519">
    <property type="entry name" value="RdCVF2"/>
</dbReference>
<dbReference type="HOGENOM" id="CLU_116457_0_0_1"/>
<dbReference type="Pfam" id="PF13905">
    <property type="entry name" value="Thioredoxin_8"/>
    <property type="match status" value="1"/>
</dbReference>
<proteinExistence type="predicted"/>
<reference evidence="3" key="1">
    <citation type="journal article" date="2010" name="Genome Biol.">
        <title>Genome sequence of the necrotrophic plant pathogen Pythium ultimum reveals original pathogenicity mechanisms and effector repertoire.</title>
        <authorList>
            <person name="Levesque C.A."/>
            <person name="Brouwer H."/>
            <person name="Cano L."/>
            <person name="Hamilton J.P."/>
            <person name="Holt C."/>
            <person name="Huitema E."/>
            <person name="Raffaele S."/>
            <person name="Robideau G.P."/>
            <person name="Thines M."/>
            <person name="Win J."/>
            <person name="Zerillo M.M."/>
            <person name="Beakes G.W."/>
            <person name="Boore J.L."/>
            <person name="Busam D."/>
            <person name="Dumas B."/>
            <person name="Ferriera S."/>
            <person name="Fuerstenberg S.I."/>
            <person name="Gachon C.M."/>
            <person name="Gaulin E."/>
            <person name="Govers F."/>
            <person name="Grenville-Briggs L."/>
            <person name="Horner N."/>
            <person name="Hostetler J."/>
            <person name="Jiang R.H."/>
            <person name="Johnson J."/>
            <person name="Krajaejun T."/>
            <person name="Lin H."/>
            <person name="Meijer H.J."/>
            <person name="Moore B."/>
            <person name="Morris P."/>
            <person name="Phuntmart V."/>
            <person name="Puiu D."/>
            <person name="Shetty J."/>
            <person name="Stajich J.E."/>
            <person name="Tripathy S."/>
            <person name="Wawra S."/>
            <person name="van West P."/>
            <person name="Whitty B.R."/>
            <person name="Coutinho P.M."/>
            <person name="Henrissat B."/>
            <person name="Martin F."/>
            <person name="Thomas P.D."/>
            <person name="Tyler B.M."/>
            <person name="De Vries R.P."/>
            <person name="Kamoun S."/>
            <person name="Yandell M."/>
            <person name="Tisserat N."/>
            <person name="Buell C.R."/>
        </authorList>
    </citation>
    <scope>NUCLEOTIDE SEQUENCE</scope>
    <source>
        <strain evidence="3">DAOM:BR144</strain>
    </source>
</reference>
<accession>K3WAL0</accession>
<dbReference type="eggNOG" id="KOG2501">
    <property type="taxonomic scope" value="Eukaryota"/>
</dbReference>
<dbReference type="GO" id="GO:0045494">
    <property type="term" value="P:photoreceptor cell maintenance"/>
    <property type="evidence" value="ECO:0007669"/>
    <property type="project" value="InterPro"/>
</dbReference>
<dbReference type="Proteomes" id="UP000019132">
    <property type="component" value="Unassembled WGS sequence"/>
</dbReference>
<dbReference type="OMA" id="EALWEEW"/>
<sequence length="158" mass="17262">MSESVLKGVELINAKGETVQGDDVTKSGALAFYFAADWCPDCRGFQPTLNKFYERVNAGSKRLELVFVSSDGSQEAQAAHLKDKQGPWWSIPFESPLRNEFKRKYAVAAGKELAEVGLTTRKAGIPGLVVVQPNGDVIKLFDDSELAGDGLKELEQLL</sequence>
<dbReference type="Gene3D" id="3.40.30.10">
    <property type="entry name" value="Glutaredoxin"/>
    <property type="match status" value="1"/>
</dbReference>
<dbReference type="SUPFAM" id="SSF52833">
    <property type="entry name" value="Thioredoxin-like"/>
    <property type="match status" value="1"/>
</dbReference>
<dbReference type="PROSITE" id="PS51352">
    <property type="entry name" value="THIOREDOXIN_2"/>
    <property type="match status" value="1"/>
</dbReference>
<dbReference type="PANTHER" id="PTHR46762">
    <property type="entry name" value="NUCLEOREDOXIN-LIKE PROTEIN 2"/>
    <property type="match status" value="1"/>
</dbReference>
<dbReference type="VEuPathDB" id="FungiDB:PYU1_G001999"/>
<evidence type="ECO:0000313" key="2">
    <source>
        <dbReference type="EnsemblProtists" id="PYU1_T002001"/>
    </source>
</evidence>
<dbReference type="AlphaFoldDB" id="K3WAL0"/>
<evidence type="ECO:0000313" key="3">
    <source>
        <dbReference type="Proteomes" id="UP000019132"/>
    </source>
</evidence>
<dbReference type="InParanoid" id="K3WAL0"/>
<dbReference type="EnsemblProtists" id="PYU1_T002001">
    <property type="protein sequence ID" value="PYU1_T002001"/>
    <property type="gene ID" value="PYU1_G001999"/>
</dbReference>
<dbReference type="EMBL" id="GL376634">
    <property type="status" value="NOT_ANNOTATED_CDS"/>
    <property type="molecule type" value="Genomic_DNA"/>
</dbReference>
<dbReference type="InterPro" id="IPR012336">
    <property type="entry name" value="Thioredoxin-like_fold"/>
</dbReference>
<feature type="domain" description="Thioredoxin" evidence="1">
    <location>
        <begin position="5"/>
        <end position="158"/>
    </location>
</feature>
<reference evidence="2" key="3">
    <citation type="submission" date="2015-02" db="UniProtKB">
        <authorList>
            <consortium name="EnsemblProtists"/>
        </authorList>
    </citation>
    <scope>IDENTIFICATION</scope>
    <source>
        <strain evidence="2">DAOM BR144</strain>
    </source>
</reference>
<keyword evidence="3" id="KW-1185">Reference proteome</keyword>
<dbReference type="PANTHER" id="PTHR46762:SF1">
    <property type="entry name" value="NUCLEOREDOXIN-LIKE PROTEIN 2"/>
    <property type="match status" value="1"/>
</dbReference>
<reference evidence="3" key="2">
    <citation type="submission" date="2010-04" db="EMBL/GenBank/DDBJ databases">
        <authorList>
            <person name="Buell R."/>
            <person name="Hamilton J."/>
            <person name="Hostetler J."/>
        </authorList>
    </citation>
    <scope>NUCLEOTIDE SEQUENCE [LARGE SCALE GENOMIC DNA]</scope>
    <source>
        <strain evidence="3">DAOM:BR144</strain>
    </source>
</reference>